<dbReference type="GO" id="GO:0005789">
    <property type="term" value="C:endoplasmic reticulum membrane"/>
    <property type="evidence" value="ECO:0007669"/>
    <property type="project" value="UniProtKB-SubCell"/>
</dbReference>
<dbReference type="InterPro" id="IPR017191">
    <property type="entry name" value="Junctophilin"/>
</dbReference>
<reference evidence="12" key="2">
    <citation type="submission" date="2025-08" db="UniProtKB">
        <authorList>
            <consortium name="Ensembl"/>
        </authorList>
    </citation>
    <scope>IDENTIFICATION</scope>
</reference>
<dbReference type="PANTHER" id="PTHR23085">
    <property type="entry name" value="GH28348P"/>
    <property type="match status" value="1"/>
</dbReference>
<evidence type="ECO:0000256" key="6">
    <source>
        <dbReference type="ARBA" id="ARBA00022692"/>
    </source>
</evidence>
<dbReference type="SMART" id="SM00698">
    <property type="entry name" value="MORN"/>
    <property type="match status" value="6"/>
</dbReference>
<dbReference type="PANTHER" id="PTHR23085:SF6">
    <property type="entry name" value="JUNCTOPHILIN-1"/>
    <property type="match status" value="1"/>
</dbReference>
<dbReference type="InterPro" id="IPR003409">
    <property type="entry name" value="MORN"/>
</dbReference>
<keyword evidence="5" id="KW-0597">Phosphoprotein</keyword>
<comment type="subcellular location">
    <subcellularLocation>
        <location evidence="2">Cell membrane</location>
        <topology evidence="2">Peripheral membrane protein</topology>
    </subcellularLocation>
    <subcellularLocation>
        <location evidence="1">Endoplasmic reticulum membrane</location>
        <topology evidence="1">Single-pass type IV membrane protein</topology>
    </subcellularLocation>
</comment>
<dbReference type="Ensembl" id="ENSCMMT00000003093.1">
    <property type="protein sequence ID" value="ENSCMMP00000002760.1"/>
    <property type="gene ID" value="ENSCMMG00000001804.1"/>
</dbReference>
<keyword evidence="10" id="KW-0472">Membrane</keyword>
<keyword evidence="6" id="KW-0812">Transmembrane</keyword>
<dbReference type="Gene3D" id="2.20.110.10">
    <property type="entry name" value="Histone H3 K4-specific methyltransferase SET7/9 N-terminal domain"/>
    <property type="match status" value="3"/>
</dbReference>
<feature type="compositionally biased region" description="Basic and acidic residues" evidence="11">
    <location>
        <begin position="134"/>
        <end position="144"/>
    </location>
</feature>
<feature type="region of interest" description="Disordered" evidence="11">
    <location>
        <begin position="734"/>
        <end position="787"/>
    </location>
</feature>
<evidence type="ECO:0000256" key="9">
    <source>
        <dbReference type="ARBA" id="ARBA00022989"/>
    </source>
</evidence>
<keyword evidence="9" id="KW-1133">Transmembrane helix</keyword>
<proteinExistence type="inferred from homology"/>
<comment type="similarity">
    <text evidence="3">Belongs to the junctophilin family.</text>
</comment>
<sequence length="852" mass="92102">MKAVVPVSRTPDFHDLSPPPLGQVGFARGAQRSGRPLGPHLQPHATPSSQPDRARASGATCKPPAAGGTPGGCPGGGDTGGGEGRSGREERGAGAARRRRGAAAGLGRAGPGWAAERRQSRGAGGQGRARAGARARDRDRDRRRGGGGAALAPLPWMTGGRFDFDDGGTYCGGWEDGKAHGHGICTGPKGQGEYAGSWSHGFEVAGGYTWPSGNTYLGYWAQGKRHGLGVETKGRWMYRGEWSHGFKGRYGVRQSLSTPARYEGTWSNGLQDGYGVETYGDGGTYQGQWTGGMRHGYGVRQSVPYGMATVIRSPLRTSLASLRSEQSNGTVLHDITADSPAGTRGGFVLNFHSDVEAMGIKKKGGLFRRGSLLGSIKLRKSESRSSISSKRSSVRSDAAMSRISSSDANSTISFGDGDCDYCPMEDHVDATTTETYMGEWKNDKRSGFGVSERSNGMKYEGEWLNNRRHGYGCTMFPDGTKEEGKYKNNVLVRGIRKQLIPIRNTKTREKVDRAIEGAQRAAAMARTKVEIATSRTAHARAKADAADQAAQSARQECDIARAVARELSPNFYQPGPDYIKQKFQEGMEVKEKTEEKVQEKPTTPKESPHFYRKGTTPPRTPEASPRHSPPLPSEPSPSKHLKRQSSTSGARLNQEKKLLATENITATVNKPLYSKAPVKEEVAVKHQSKFSAHHNPISTENGELHGHYHGYYVKMNPTVLPQELREEDDEYVNPLPSTLARIPPSQKPSPARSGGKPDAKENKPETKVKKPEIAAPKNPANNESSSAVEKEVANSSVSTTGKLFTFTAFFRLSAELFRLKTGKAQTSVKSLSAYSLLLRTHPTGVVNTRSNP</sequence>
<dbReference type="Proteomes" id="UP000694556">
    <property type="component" value="Chromosome 2"/>
</dbReference>
<feature type="compositionally biased region" description="Basic and acidic residues" evidence="11">
    <location>
        <begin position="755"/>
        <end position="772"/>
    </location>
</feature>
<evidence type="ECO:0000313" key="13">
    <source>
        <dbReference type="Proteomes" id="UP000694556"/>
    </source>
</evidence>
<dbReference type="GO" id="GO:0005886">
    <property type="term" value="C:plasma membrane"/>
    <property type="evidence" value="ECO:0007669"/>
    <property type="project" value="UniProtKB-SubCell"/>
</dbReference>
<keyword evidence="4" id="KW-1003">Cell membrane</keyword>
<keyword evidence="7" id="KW-0677">Repeat</keyword>
<evidence type="ECO:0000256" key="11">
    <source>
        <dbReference type="SAM" id="MobiDB-lite"/>
    </source>
</evidence>
<organism evidence="12 13">
    <name type="scientific">Cairina moschata</name>
    <name type="common">Muscovy duck</name>
    <dbReference type="NCBI Taxonomy" id="8855"/>
    <lineage>
        <taxon>Eukaryota</taxon>
        <taxon>Metazoa</taxon>
        <taxon>Chordata</taxon>
        <taxon>Craniata</taxon>
        <taxon>Vertebrata</taxon>
        <taxon>Euteleostomi</taxon>
        <taxon>Archelosauria</taxon>
        <taxon>Archosauria</taxon>
        <taxon>Dinosauria</taxon>
        <taxon>Saurischia</taxon>
        <taxon>Theropoda</taxon>
        <taxon>Coelurosauria</taxon>
        <taxon>Aves</taxon>
        <taxon>Neognathae</taxon>
        <taxon>Galloanserae</taxon>
        <taxon>Anseriformes</taxon>
        <taxon>Anatidae</taxon>
        <taxon>Anatinae</taxon>
        <taxon>Cairina</taxon>
    </lineage>
</organism>
<evidence type="ECO:0000313" key="12">
    <source>
        <dbReference type="Ensembl" id="ENSCMMP00000002760.1"/>
    </source>
</evidence>
<name>A0A8C3GDY7_CAIMO</name>
<feature type="compositionally biased region" description="Gly residues" evidence="11">
    <location>
        <begin position="68"/>
        <end position="84"/>
    </location>
</feature>
<feature type="compositionally biased region" description="Low complexity" evidence="11">
    <location>
        <begin position="102"/>
        <end position="114"/>
    </location>
</feature>
<reference evidence="12" key="3">
    <citation type="submission" date="2025-09" db="UniProtKB">
        <authorList>
            <consortium name="Ensembl"/>
        </authorList>
    </citation>
    <scope>IDENTIFICATION</scope>
</reference>
<evidence type="ECO:0000256" key="10">
    <source>
        <dbReference type="ARBA" id="ARBA00023136"/>
    </source>
</evidence>
<evidence type="ECO:0000256" key="4">
    <source>
        <dbReference type="ARBA" id="ARBA00022475"/>
    </source>
</evidence>
<reference evidence="12" key="1">
    <citation type="submission" date="2018-09" db="EMBL/GenBank/DDBJ databases">
        <title>Common duck and Muscovy duck high density SNP chip.</title>
        <authorList>
            <person name="Vignal A."/>
            <person name="Thebault N."/>
            <person name="Warren W.C."/>
        </authorList>
    </citation>
    <scope>NUCLEOTIDE SEQUENCE [LARGE SCALE GENOMIC DNA]</scope>
</reference>
<evidence type="ECO:0000256" key="2">
    <source>
        <dbReference type="ARBA" id="ARBA00004202"/>
    </source>
</evidence>
<dbReference type="GO" id="GO:0016529">
    <property type="term" value="C:sarcoplasmic reticulum"/>
    <property type="evidence" value="ECO:0007669"/>
    <property type="project" value="TreeGrafter"/>
</dbReference>
<dbReference type="Pfam" id="PF02493">
    <property type="entry name" value="MORN"/>
    <property type="match status" value="8"/>
</dbReference>
<evidence type="ECO:0000256" key="8">
    <source>
        <dbReference type="ARBA" id="ARBA00022824"/>
    </source>
</evidence>
<dbReference type="FunFam" id="2.20.110.10:FF:000003">
    <property type="entry name" value="Junctophilin"/>
    <property type="match status" value="1"/>
</dbReference>
<evidence type="ECO:0000256" key="1">
    <source>
        <dbReference type="ARBA" id="ARBA00004163"/>
    </source>
</evidence>
<evidence type="ECO:0000256" key="3">
    <source>
        <dbReference type="ARBA" id="ARBA00008599"/>
    </source>
</evidence>
<protein>
    <submittedName>
        <fullName evidence="12">Junctophilin 1</fullName>
    </submittedName>
</protein>
<keyword evidence="8" id="KW-0256">Endoplasmic reticulum</keyword>
<feature type="region of interest" description="Disordered" evidence="11">
    <location>
        <begin position="589"/>
        <end position="663"/>
    </location>
</feature>
<dbReference type="FunFam" id="2.20.110.10:FF:000012">
    <property type="entry name" value="Junctophilin"/>
    <property type="match status" value="1"/>
</dbReference>
<keyword evidence="13" id="KW-1185">Reference proteome</keyword>
<feature type="region of interest" description="Disordered" evidence="11">
    <location>
        <begin position="1"/>
        <end position="150"/>
    </location>
</feature>
<evidence type="ECO:0000256" key="7">
    <source>
        <dbReference type="ARBA" id="ARBA00022737"/>
    </source>
</evidence>
<dbReference type="SUPFAM" id="SSF82185">
    <property type="entry name" value="Histone H3 K4-specific methyltransferase SET7/9 N-terminal domain"/>
    <property type="match status" value="2"/>
</dbReference>
<accession>A0A8C3GDY7</accession>
<dbReference type="FunFam" id="2.20.110.10:FF:000001">
    <property type="entry name" value="Junctophilin"/>
    <property type="match status" value="1"/>
</dbReference>
<dbReference type="AlphaFoldDB" id="A0A8C3GDY7"/>
<dbReference type="GO" id="GO:0030314">
    <property type="term" value="C:junctional membrane complex"/>
    <property type="evidence" value="ECO:0007669"/>
    <property type="project" value="InterPro"/>
</dbReference>
<feature type="compositionally biased region" description="Low complexity" evidence="11">
    <location>
        <begin position="58"/>
        <end position="67"/>
    </location>
</feature>
<evidence type="ECO:0000256" key="5">
    <source>
        <dbReference type="ARBA" id="ARBA00022553"/>
    </source>
</evidence>
<feature type="compositionally biased region" description="Basic and acidic residues" evidence="11">
    <location>
        <begin position="589"/>
        <end position="609"/>
    </location>
</feature>